<dbReference type="GO" id="GO:0016020">
    <property type="term" value="C:membrane"/>
    <property type="evidence" value="ECO:0007669"/>
    <property type="project" value="UniProtKB-SubCell"/>
</dbReference>
<protein>
    <submittedName>
        <fullName evidence="8">EamA family transporter</fullName>
    </submittedName>
</protein>
<comment type="subcellular location">
    <subcellularLocation>
        <location evidence="1">Membrane</location>
        <topology evidence="1">Multi-pass membrane protein</topology>
    </subcellularLocation>
</comment>
<feature type="transmembrane region" description="Helical" evidence="6">
    <location>
        <begin position="215"/>
        <end position="232"/>
    </location>
</feature>
<keyword evidence="5 6" id="KW-0472">Membrane</keyword>
<feature type="domain" description="EamA" evidence="7">
    <location>
        <begin position="156"/>
        <end position="286"/>
    </location>
</feature>
<feature type="transmembrane region" description="Helical" evidence="6">
    <location>
        <begin position="155"/>
        <end position="175"/>
    </location>
</feature>
<feature type="transmembrane region" description="Helical" evidence="6">
    <location>
        <begin position="99"/>
        <end position="116"/>
    </location>
</feature>
<evidence type="ECO:0000313" key="9">
    <source>
        <dbReference type="Proteomes" id="UP000249185"/>
    </source>
</evidence>
<keyword evidence="3 6" id="KW-0812">Transmembrane</keyword>
<evidence type="ECO:0000256" key="2">
    <source>
        <dbReference type="ARBA" id="ARBA00009853"/>
    </source>
</evidence>
<feature type="transmembrane region" description="Helical" evidence="6">
    <location>
        <begin position="38"/>
        <end position="55"/>
    </location>
</feature>
<keyword evidence="4 6" id="KW-1133">Transmembrane helix</keyword>
<evidence type="ECO:0000256" key="4">
    <source>
        <dbReference type="ARBA" id="ARBA00022989"/>
    </source>
</evidence>
<feature type="transmembrane region" description="Helical" evidence="6">
    <location>
        <begin position="244"/>
        <end position="263"/>
    </location>
</feature>
<feature type="transmembrane region" description="Helical" evidence="6">
    <location>
        <begin position="187"/>
        <end position="209"/>
    </location>
</feature>
<comment type="similarity">
    <text evidence="2">Belongs to the drug/metabolite transporter (DMT) superfamily. 10 TMS drug/metabolite exporter (DME) (TC 2.A.7.3) family.</text>
</comment>
<evidence type="ECO:0000313" key="8">
    <source>
        <dbReference type="EMBL" id="PZQ48984.1"/>
    </source>
</evidence>
<gene>
    <name evidence="8" type="ORF">DI556_12615</name>
</gene>
<dbReference type="Proteomes" id="UP000249185">
    <property type="component" value="Unassembled WGS sequence"/>
</dbReference>
<evidence type="ECO:0000256" key="1">
    <source>
        <dbReference type="ARBA" id="ARBA00004141"/>
    </source>
</evidence>
<dbReference type="InterPro" id="IPR000620">
    <property type="entry name" value="EamA_dom"/>
</dbReference>
<dbReference type="SUPFAM" id="SSF103481">
    <property type="entry name" value="Multidrug resistance efflux transporter EmrE"/>
    <property type="match status" value="2"/>
</dbReference>
<evidence type="ECO:0000259" key="7">
    <source>
        <dbReference type="Pfam" id="PF00892"/>
    </source>
</evidence>
<accession>A0A2W5N7G6</accession>
<proteinExistence type="inferred from homology"/>
<dbReference type="Pfam" id="PF00892">
    <property type="entry name" value="EamA"/>
    <property type="match status" value="2"/>
</dbReference>
<feature type="transmembrane region" description="Helical" evidence="6">
    <location>
        <begin position="75"/>
        <end position="93"/>
    </location>
</feature>
<comment type="caution">
    <text evidence="8">The sequence shown here is derived from an EMBL/GenBank/DDBJ whole genome shotgun (WGS) entry which is preliminary data.</text>
</comment>
<feature type="transmembrane region" description="Helical" evidence="6">
    <location>
        <begin position="123"/>
        <end position="143"/>
    </location>
</feature>
<evidence type="ECO:0000256" key="6">
    <source>
        <dbReference type="SAM" id="Phobius"/>
    </source>
</evidence>
<dbReference type="AlphaFoldDB" id="A0A2W5N7G6"/>
<reference evidence="8 9" key="1">
    <citation type="submission" date="2017-08" db="EMBL/GenBank/DDBJ databases">
        <title>Infants hospitalized years apart are colonized by the same room-sourced microbial strains.</title>
        <authorList>
            <person name="Brooks B."/>
            <person name="Olm M.R."/>
            <person name="Firek B.A."/>
            <person name="Baker R."/>
            <person name="Thomas B.C."/>
            <person name="Morowitz M.J."/>
            <person name="Banfield J.F."/>
        </authorList>
    </citation>
    <scope>NUCLEOTIDE SEQUENCE [LARGE SCALE GENOMIC DNA]</scope>
    <source>
        <strain evidence="8">S2_005_002_R2_34</strain>
    </source>
</reference>
<dbReference type="PANTHER" id="PTHR22911">
    <property type="entry name" value="ACYL-MALONYL CONDENSING ENZYME-RELATED"/>
    <property type="match status" value="1"/>
</dbReference>
<dbReference type="InterPro" id="IPR037185">
    <property type="entry name" value="EmrE-like"/>
</dbReference>
<dbReference type="PANTHER" id="PTHR22911:SF6">
    <property type="entry name" value="SOLUTE CARRIER FAMILY 35 MEMBER G1"/>
    <property type="match status" value="1"/>
</dbReference>
<sequence>MTGPFRGIAFKMLSVTCFTLMAVLVKASAPHVPSGQTVFFRSFFAIPVILVWLATRGDLRHGLETINPMGHFWRGLAGTTSMMLVFAALGLLPLPEATALGYAAPLLVVIFAAMFLGEEVRAFRLGAVFVGLAGVLIVLWPRMTLGTDGATPSQTLGATLAIGAAVFAALAQVFVRKLVHVEQTAAIVFYFSVTGAVVGLMTLPFGWVLPSAWEAALLVGAGLIGGVGQILLTESYRHAEASVVAPFEYTSMLLAIALGYFVFAEAPTGSTLGGAALIVLAGLFIIWRERQLGLQRARAREVMTPQG</sequence>
<name>A0A2W5N7G6_RHOSU</name>
<evidence type="ECO:0000256" key="5">
    <source>
        <dbReference type="ARBA" id="ARBA00023136"/>
    </source>
</evidence>
<organism evidence="8 9">
    <name type="scientific">Rhodovulum sulfidophilum</name>
    <name type="common">Rhodobacter sulfidophilus</name>
    <dbReference type="NCBI Taxonomy" id="35806"/>
    <lineage>
        <taxon>Bacteria</taxon>
        <taxon>Pseudomonadati</taxon>
        <taxon>Pseudomonadota</taxon>
        <taxon>Alphaproteobacteria</taxon>
        <taxon>Rhodobacterales</taxon>
        <taxon>Paracoccaceae</taxon>
        <taxon>Rhodovulum</taxon>
    </lineage>
</organism>
<evidence type="ECO:0000256" key="3">
    <source>
        <dbReference type="ARBA" id="ARBA00022692"/>
    </source>
</evidence>
<feature type="transmembrane region" description="Helical" evidence="6">
    <location>
        <begin position="269"/>
        <end position="287"/>
    </location>
</feature>
<dbReference type="EMBL" id="QFPW01000009">
    <property type="protein sequence ID" value="PZQ48984.1"/>
    <property type="molecule type" value="Genomic_DNA"/>
</dbReference>
<feature type="domain" description="EamA" evidence="7">
    <location>
        <begin position="6"/>
        <end position="139"/>
    </location>
</feature>